<proteinExistence type="predicted"/>
<comment type="caution">
    <text evidence="1">The sequence shown here is derived from an EMBL/GenBank/DDBJ whole genome shotgun (WGS) entry which is preliminary data.</text>
</comment>
<protein>
    <submittedName>
        <fullName evidence="1">Uncharacterized protein</fullName>
    </submittedName>
</protein>
<sequence>MARAARASGGSANTLLSRVRRWVRWGLLHPVRTERHPRGRMQVYRSSAQGYFVPYHATRAEDLRALAEQVYLPAFEHLLARYAGGGEALGGDWGLLFTPGSHGNWSIAPRADPRKDCSPLDAALPPLLLEAAILRLDAADAKALQRELHDVIVRYRAREGRGEYHLLVGLA</sequence>
<dbReference type="Proteomes" id="UP000569951">
    <property type="component" value="Unassembled WGS sequence"/>
</dbReference>
<name>A0A841HZ46_9DEIO</name>
<dbReference type="AlphaFoldDB" id="A0A841HZ46"/>
<dbReference type="EMBL" id="JACHHG010000005">
    <property type="protein sequence ID" value="MBB6098146.1"/>
    <property type="molecule type" value="Genomic_DNA"/>
</dbReference>
<organism evidence="1 2">
    <name type="scientific">Deinobacterium chartae</name>
    <dbReference type="NCBI Taxonomy" id="521158"/>
    <lineage>
        <taxon>Bacteria</taxon>
        <taxon>Thermotogati</taxon>
        <taxon>Deinococcota</taxon>
        <taxon>Deinococci</taxon>
        <taxon>Deinococcales</taxon>
        <taxon>Deinococcaceae</taxon>
        <taxon>Deinobacterium</taxon>
    </lineage>
</organism>
<evidence type="ECO:0000313" key="2">
    <source>
        <dbReference type="Proteomes" id="UP000569951"/>
    </source>
</evidence>
<gene>
    <name evidence="1" type="ORF">HNR42_001571</name>
</gene>
<accession>A0A841HZ46</accession>
<reference evidence="1 2" key="1">
    <citation type="submission" date="2020-08" db="EMBL/GenBank/DDBJ databases">
        <title>Genomic Encyclopedia of Type Strains, Phase IV (KMG-IV): sequencing the most valuable type-strain genomes for metagenomic binning, comparative biology and taxonomic classification.</title>
        <authorList>
            <person name="Goeker M."/>
        </authorList>
    </citation>
    <scope>NUCLEOTIDE SEQUENCE [LARGE SCALE GENOMIC DNA]</scope>
    <source>
        <strain evidence="1 2">DSM 21458</strain>
    </source>
</reference>
<dbReference type="RefSeq" id="WP_183986287.1">
    <property type="nucleotide sequence ID" value="NZ_JACHHG010000005.1"/>
</dbReference>
<keyword evidence="2" id="KW-1185">Reference proteome</keyword>
<evidence type="ECO:0000313" key="1">
    <source>
        <dbReference type="EMBL" id="MBB6098146.1"/>
    </source>
</evidence>